<protein>
    <submittedName>
        <fullName evidence="1">Uncharacterized protein</fullName>
    </submittedName>
</protein>
<proteinExistence type="predicted"/>
<dbReference type="EMBL" id="VIGI01000013">
    <property type="protein sequence ID" value="KAB8292158.1"/>
    <property type="molecule type" value="Genomic_DNA"/>
</dbReference>
<reference evidence="1 2" key="1">
    <citation type="submission" date="2019-06" db="EMBL/GenBank/DDBJ databases">
        <title>Genome Sequence of the Brown Rot Fungal Pathogen Monilinia laxa.</title>
        <authorList>
            <person name="De Miccolis Angelini R.M."/>
            <person name="Landi L."/>
            <person name="Abate D."/>
            <person name="Pollastro S."/>
            <person name="Romanazzi G."/>
            <person name="Faretra F."/>
        </authorList>
    </citation>
    <scope>NUCLEOTIDE SEQUENCE [LARGE SCALE GENOMIC DNA]</scope>
    <source>
        <strain evidence="1 2">Mlax316</strain>
    </source>
</reference>
<dbReference type="Proteomes" id="UP000326757">
    <property type="component" value="Unassembled WGS sequence"/>
</dbReference>
<gene>
    <name evidence="1" type="ORF">EYC80_007901</name>
</gene>
<evidence type="ECO:0000313" key="2">
    <source>
        <dbReference type="Proteomes" id="UP000326757"/>
    </source>
</evidence>
<name>A0A5N6JSW0_MONLA</name>
<sequence>MKVRNEFIYWKTKRLLGIALLASRGWLAPIHVIIPSFFPLGDSFLRTYLCVYYKDLKKSTTLIATHRIIESSLLVAQEFLMLAAISKDQIPNESSLPILSIITHLCPVQCAY</sequence>
<keyword evidence="2" id="KW-1185">Reference proteome</keyword>
<comment type="caution">
    <text evidence="1">The sequence shown here is derived from an EMBL/GenBank/DDBJ whole genome shotgun (WGS) entry which is preliminary data.</text>
</comment>
<evidence type="ECO:0000313" key="1">
    <source>
        <dbReference type="EMBL" id="KAB8292158.1"/>
    </source>
</evidence>
<accession>A0A5N6JSW0</accession>
<dbReference type="AlphaFoldDB" id="A0A5N6JSW0"/>
<organism evidence="1 2">
    <name type="scientific">Monilinia laxa</name>
    <name type="common">Brown rot fungus</name>
    <name type="synonym">Sclerotinia laxa</name>
    <dbReference type="NCBI Taxonomy" id="61186"/>
    <lineage>
        <taxon>Eukaryota</taxon>
        <taxon>Fungi</taxon>
        <taxon>Dikarya</taxon>
        <taxon>Ascomycota</taxon>
        <taxon>Pezizomycotina</taxon>
        <taxon>Leotiomycetes</taxon>
        <taxon>Helotiales</taxon>
        <taxon>Sclerotiniaceae</taxon>
        <taxon>Monilinia</taxon>
    </lineage>
</organism>